<dbReference type="GeneID" id="9704742"/>
<dbReference type="Proteomes" id="UP000000345">
    <property type="component" value="Chromosome"/>
</dbReference>
<feature type="transmembrane region" description="Helical" evidence="1">
    <location>
        <begin position="143"/>
        <end position="160"/>
    </location>
</feature>
<evidence type="ECO:0000313" key="3">
    <source>
        <dbReference type="Proteomes" id="UP000000345"/>
    </source>
</evidence>
<feature type="transmembrane region" description="Helical" evidence="1">
    <location>
        <begin position="219"/>
        <end position="237"/>
    </location>
</feature>
<accession>D9PWN0</accession>
<evidence type="ECO:0008006" key="4">
    <source>
        <dbReference type="Google" id="ProtNLM"/>
    </source>
</evidence>
<dbReference type="PaxDb" id="79929-MTBMA_c10340"/>
<sequence length="509" mass="57210">MENSNRRVLYLVPSFIVFLMALMVTFKHPWPVGWDIFYHIHLAKVYMLNGLTFFDPVYNAPEGAIINYPPVFHMTLLALAYLFRMNMFDVARIIQPFLACLVALSVTLVASRFYEDKIVGLAAGLILFSGAIAMRLVSPLPENMALIFLPLSIYFYYEFFKEDKLLSSFISGVLMGIVALIHPAATFCLGFAITFITAGIIITELYFKRDVGIIKKALKGYGILIMTAGLIAAVWWAPAFYLKSTGGPGGVSTSLQTSRNLSIMKYPDLLGYLVIVLSLVGLTPSIKRFGLRDRFILLWVISMFLLSKAYYFGVNVITYRVLIYIMIPMSILAAHGLRYTAEIIETKNKNIACILMAAVLLFAVFQGFSNLSSTEVVDYGAMTSHGRIKIAPPTPSEVELAEWFSQQDKGGTISMSNYFAAGFIMAYTNRPVNPLLYEKPEIPQRNELTKNGIVFLVFDKRLRANGNFTFDASSSFLFYNPSKVDVSSLKYPYLEKVYENSDFVVYRVV</sequence>
<keyword evidence="1" id="KW-0812">Transmembrane</keyword>
<feature type="transmembrane region" description="Helical" evidence="1">
    <location>
        <begin position="351"/>
        <end position="368"/>
    </location>
</feature>
<dbReference type="RefSeq" id="WP_013295851.1">
    <property type="nucleotide sequence ID" value="NC_014408.1"/>
</dbReference>
<proteinExistence type="predicted"/>
<feature type="transmembrane region" description="Helical" evidence="1">
    <location>
        <begin position="269"/>
        <end position="286"/>
    </location>
</feature>
<keyword evidence="1" id="KW-0472">Membrane</keyword>
<feature type="transmembrane region" description="Helical" evidence="1">
    <location>
        <begin position="7"/>
        <end position="24"/>
    </location>
</feature>
<dbReference type="PATRIC" id="fig|79929.8.peg.1015"/>
<feature type="transmembrane region" description="Helical" evidence="1">
    <location>
        <begin position="90"/>
        <end position="111"/>
    </location>
</feature>
<reference key="1">
    <citation type="submission" date="2009-08" db="EMBL/GenBank/DDBJ databases">
        <title>The genome sequence of Methanothermobacter marburgensis.</title>
        <authorList>
            <person name="Kaster A."/>
            <person name="Seedorf H."/>
            <person name="Goenrich M."/>
            <person name="Wiezer A."/>
            <person name="Liesegang H."/>
            <person name="Thauer R."/>
            <person name="Gottschalk G."/>
        </authorList>
    </citation>
    <scope>NUCLEOTIDE SEQUENCE</scope>
    <source>
        <strain>Marburg</strain>
    </source>
</reference>
<feature type="transmembrane region" description="Helical" evidence="1">
    <location>
        <begin position="66"/>
        <end position="84"/>
    </location>
</feature>
<feature type="transmembrane region" description="Helical" evidence="1">
    <location>
        <begin position="118"/>
        <end position="137"/>
    </location>
</feature>
<protein>
    <recommendedName>
        <fullName evidence="4">Glycosyltransferase RgtA/B/C/D-like domain-containing protein</fullName>
    </recommendedName>
</protein>
<reference evidence="2 3" key="2">
    <citation type="journal article" date="2010" name="J. Bacteriol.">
        <title>Complete genome sequence of Methanothermobacter marburgensis, a methanoarchaeon model organism.</title>
        <authorList>
            <person name="Liesegang H."/>
            <person name="Kaster A.K."/>
            <person name="Wiezer A."/>
            <person name="Goenrich M."/>
            <person name="Wollherr A."/>
            <person name="Seedorf H."/>
            <person name="Gottschalk G."/>
            <person name="Thauer R.K."/>
        </authorList>
    </citation>
    <scope>NUCLEOTIDE SEQUENCE [LARGE SCALE GENOMIC DNA]</scope>
    <source>
        <strain evidence="3">ATCC BAA-927 / DSM 2133 / JCM 14651 / NBRC 100331 / OCM 82 / Marburg</strain>
    </source>
</reference>
<organism evidence="2 3">
    <name type="scientific">Methanothermobacter marburgensis (strain ATCC BAA-927 / DSM 2133 / JCM 14651 / NBRC 100331 / OCM 82 / Marburg)</name>
    <name type="common">Methanobacterium thermoautotrophicum</name>
    <dbReference type="NCBI Taxonomy" id="79929"/>
    <lineage>
        <taxon>Archaea</taxon>
        <taxon>Methanobacteriati</taxon>
        <taxon>Methanobacteriota</taxon>
        <taxon>Methanomada group</taxon>
        <taxon>Methanobacteria</taxon>
        <taxon>Methanobacteriales</taxon>
        <taxon>Methanobacteriaceae</taxon>
        <taxon>Methanothermobacter</taxon>
    </lineage>
</organism>
<dbReference type="HOGENOM" id="CLU_587455_0_0_2"/>
<dbReference type="KEGG" id="mmg:MTBMA_c10340"/>
<feature type="transmembrane region" description="Helical" evidence="1">
    <location>
        <begin position="36"/>
        <end position="54"/>
    </location>
</feature>
<evidence type="ECO:0000256" key="1">
    <source>
        <dbReference type="SAM" id="Phobius"/>
    </source>
</evidence>
<feature type="transmembrane region" description="Helical" evidence="1">
    <location>
        <begin position="189"/>
        <end position="207"/>
    </location>
</feature>
<dbReference type="EMBL" id="CP001710">
    <property type="protein sequence ID" value="ADL58628.1"/>
    <property type="molecule type" value="Genomic_DNA"/>
</dbReference>
<dbReference type="GeneID" id="77399812"/>
<dbReference type="AlphaFoldDB" id="D9PWN0"/>
<dbReference type="OrthoDB" id="71268at2157"/>
<keyword evidence="3" id="KW-1185">Reference proteome</keyword>
<evidence type="ECO:0000313" key="2">
    <source>
        <dbReference type="EMBL" id="ADL58628.1"/>
    </source>
</evidence>
<name>D9PWN0_METTM</name>
<dbReference type="STRING" id="79929.MTBMA_c10340"/>
<feature type="transmembrane region" description="Helical" evidence="1">
    <location>
        <begin position="295"/>
        <end position="313"/>
    </location>
</feature>
<feature type="transmembrane region" description="Helical" evidence="1">
    <location>
        <begin position="165"/>
        <end position="183"/>
    </location>
</feature>
<gene>
    <name evidence="2" type="ordered locus">MTBMA_c10340</name>
</gene>
<feature type="transmembrane region" description="Helical" evidence="1">
    <location>
        <begin position="319"/>
        <end position="339"/>
    </location>
</feature>
<keyword evidence="1" id="KW-1133">Transmembrane helix</keyword>